<comment type="caution">
    <text evidence="1">The sequence shown here is derived from an EMBL/GenBank/DDBJ whole genome shotgun (WGS) entry which is preliminary data.</text>
</comment>
<name>A0A087DI50_9BIFI</name>
<dbReference type="AlphaFoldDB" id="A0A087DI50"/>
<proteinExistence type="predicted"/>
<dbReference type="RefSeq" id="WP_033519690.1">
    <property type="nucleotide sequence ID" value="NZ_JASOEM010000003.1"/>
</dbReference>
<dbReference type="GeneID" id="85166000"/>
<dbReference type="STRING" id="158787.BSCA_1018"/>
<dbReference type="Proteomes" id="UP000029033">
    <property type="component" value="Unassembled WGS sequence"/>
</dbReference>
<keyword evidence="2" id="KW-1185">Reference proteome</keyword>
<organism evidence="1 2">
    <name type="scientific">Bifidobacterium scardovii</name>
    <dbReference type="NCBI Taxonomy" id="158787"/>
    <lineage>
        <taxon>Bacteria</taxon>
        <taxon>Bacillati</taxon>
        <taxon>Actinomycetota</taxon>
        <taxon>Actinomycetes</taxon>
        <taxon>Bifidobacteriales</taxon>
        <taxon>Bifidobacteriaceae</taxon>
        <taxon>Bifidobacterium</taxon>
    </lineage>
</organism>
<evidence type="ECO:0000313" key="2">
    <source>
        <dbReference type="Proteomes" id="UP000029033"/>
    </source>
</evidence>
<dbReference type="eggNOG" id="COG2023">
    <property type="taxonomic scope" value="Bacteria"/>
</dbReference>
<dbReference type="OrthoDB" id="3234149at2"/>
<accession>A0A087DI50</accession>
<dbReference type="EMBL" id="JGZO01000004">
    <property type="protein sequence ID" value="KFI95200.1"/>
    <property type="molecule type" value="Genomic_DNA"/>
</dbReference>
<protein>
    <submittedName>
        <fullName evidence="1">PhnA protein</fullName>
    </submittedName>
</protein>
<reference evidence="1 2" key="1">
    <citation type="submission" date="2014-03" db="EMBL/GenBank/DDBJ databases">
        <title>Genomics of Bifidobacteria.</title>
        <authorList>
            <person name="Ventura M."/>
            <person name="Milani C."/>
            <person name="Lugli G.A."/>
        </authorList>
    </citation>
    <scope>NUCLEOTIDE SEQUENCE [LARGE SCALE GENOMIC DNA]</scope>
    <source>
        <strain evidence="1 2">LMG 21589</strain>
    </source>
</reference>
<evidence type="ECO:0000313" key="1">
    <source>
        <dbReference type="EMBL" id="KFI95200.1"/>
    </source>
</evidence>
<sequence>MNEHNAASFRRDLASIRNGLPALREIAAKRARVTSRQTGHGSRTVAPIPLNLGAWSLLQDILTLVEHMSRVLGLPMRMDAEGQLKGIIPHADKLLERADAPAIMELVSQAERRLDRMLNPPPETKMIGWCPTCGCELRCDPLELQSGYKACDRCAGEYRIKDIHRNSMLKLAIGGAQGTSSGIRALLAPWGIDIKRNTISQWAKRGIIRPVAADEHGDPVYLVWDIWQAHVRKNK</sequence>
<gene>
    <name evidence="1" type="ORF">BSCA_1018</name>
</gene>